<name>A0ABT5SBQ3_9FLAO</name>
<proteinExistence type="predicted"/>
<dbReference type="RefSeq" id="WP_274270501.1">
    <property type="nucleotide sequence ID" value="NZ_JAOSLC020000003.1"/>
</dbReference>
<sequence>MIKFILIPISKLIGFRKGISLQQSSKIIGSHFPEVQDKLLNILQLKENVNNSDLILASINQKSEELAPIPFLKAVDFKQNKKYLKYAIIPVLILLTTLFTGNNNILTDSLERVVNHRTAYNPPALFSFSLLNTNLNVVQGKSISILVKTQGKVLPNEALIHFENQQYYIQNKGKGTFSYTFLDVQKPVNFYIEANGVQSKDYQINVTETPTINTIYLKLKYPYYVGKKNETIQNSGNLTVPEGTKITWQVTTLNTDSVAFISNKNRVNFNGLTNNNFEFTKRIKNAFSYQISSSNKNLKDYENLQFSVDVVKDELPLISVNSNIDSISRGTAEFAGQISDDYGINKLQLVYYNVNTPELTNIYNLKISKENIQTFFISFQKV</sequence>
<dbReference type="Pfam" id="PF13779">
    <property type="entry name" value="DUF4175"/>
    <property type="match status" value="1"/>
</dbReference>
<gene>
    <name evidence="1" type="ORF">N5A56_014470</name>
</gene>
<dbReference type="InterPro" id="IPR012683">
    <property type="entry name" value="CHP02302_TM"/>
</dbReference>
<evidence type="ECO:0000313" key="1">
    <source>
        <dbReference type="EMBL" id="MDD7915547.1"/>
    </source>
</evidence>
<dbReference type="Proteomes" id="UP001151478">
    <property type="component" value="Unassembled WGS sequence"/>
</dbReference>
<comment type="caution">
    <text evidence="1">The sequence shown here is derived from an EMBL/GenBank/DDBJ whole genome shotgun (WGS) entry which is preliminary data.</text>
</comment>
<organism evidence="1 2">
    <name type="scientific">Polaribacter ponticola</name>
    <dbReference type="NCBI Taxonomy" id="2978475"/>
    <lineage>
        <taxon>Bacteria</taxon>
        <taxon>Pseudomonadati</taxon>
        <taxon>Bacteroidota</taxon>
        <taxon>Flavobacteriia</taxon>
        <taxon>Flavobacteriales</taxon>
        <taxon>Flavobacteriaceae</taxon>
    </lineage>
</organism>
<accession>A0ABT5SBQ3</accession>
<keyword evidence="2" id="KW-1185">Reference proteome</keyword>
<evidence type="ECO:0000313" key="2">
    <source>
        <dbReference type="Proteomes" id="UP001151478"/>
    </source>
</evidence>
<protein>
    <submittedName>
        <fullName evidence="1">DUF4175 family protein</fullName>
    </submittedName>
</protein>
<dbReference type="EMBL" id="JAOSLC020000003">
    <property type="protein sequence ID" value="MDD7915547.1"/>
    <property type="molecule type" value="Genomic_DNA"/>
</dbReference>
<reference evidence="1" key="1">
    <citation type="submission" date="2023-02" db="EMBL/GenBank/DDBJ databases">
        <title>Polaribacter ponticola sp. nov., isolated from seawater.</title>
        <authorList>
            <person name="Baek J.H."/>
            <person name="Kim J.M."/>
            <person name="Choi D.G."/>
            <person name="Jeon C.O."/>
        </authorList>
    </citation>
    <scope>NUCLEOTIDE SEQUENCE</scope>
    <source>
        <strain evidence="1">MSW5</strain>
    </source>
</reference>